<dbReference type="Gene3D" id="2.170.120.12">
    <property type="entry name" value="DNA-directed RNA polymerase, insert domain"/>
    <property type="match status" value="1"/>
</dbReference>
<dbReference type="EMBL" id="MG594450">
    <property type="protein sequence ID" value="QXG15975.1"/>
    <property type="molecule type" value="Genomic_DNA"/>
</dbReference>
<evidence type="ECO:0000313" key="4">
    <source>
        <dbReference type="EMBL" id="QXG15975.1"/>
    </source>
</evidence>
<dbReference type="GO" id="GO:0000428">
    <property type="term" value="C:DNA-directed RNA polymerase complex"/>
    <property type="evidence" value="ECO:0007669"/>
    <property type="project" value="UniProtKB-KW"/>
</dbReference>
<evidence type="ECO:0000259" key="3">
    <source>
        <dbReference type="SMART" id="SM00662"/>
    </source>
</evidence>
<dbReference type="GeneID" id="74544630"/>
<feature type="domain" description="DNA-directed RNA polymerase RpoA/D/Rpb3-type" evidence="3">
    <location>
        <begin position="29"/>
        <end position="233"/>
    </location>
</feature>
<keyword evidence="1" id="KW-0240">DNA-directed RNA polymerase</keyword>
<evidence type="ECO:0000256" key="1">
    <source>
        <dbReference type="ARBA" id="ARBA00022478"/>
    </source>
</evidence>
<evidence type="ECO:0000256" key="2">
    <source>
        <dbReference type="ARBA" id="ARBA00023163"/>
    </source>
</evidence>
<geneLocation type="chloroplast" evidence="4"/>
<dbReference type="AlphaFoldDB" id="A0A8F4TE07"/>
<dbReference type="Gene3D" id="3.30.1360.10">
    <property type="entry name" value="RNA polymerase, RBP11-like subunit"/>
    <property type="match status" value="1"/>
</dbReference>
<keyword evidence="4" id="KW-0934">Plastid</keyword>
<dbReference type="SUPFAM" id="SSF55257">
    <property type="entry name" value="RBP11-like subunits of RNA polymerase"/>
    <property type="match status" value="1"/>
</dbReference>
<dbReference type="Pfam" id="PF01000">
    <property type="entry name" value="RNA_pol_A_bac"/>
    <property type="match status" value="1"/>
</dbReference>
<dbReference type="GO" id="GO:0003899">
    <property type="term" value="F:DNA-directed RNA polymerase activity"/>
    <property type="evidence" value="ECO:0007669"/>
    <property type="project" value="InterPro"/>
</dbReference>
<dbReference type="InterPro" id="IPR036643">
    <property type="entry name" value="RNApol_insert_sf"/>
</dbReference>
<dbReference type="SMART" id="SM00662">
    <property type="entry name" value="RPOLD"/>
    <property type="match status" value="1"/>
</dbReference>
<reference evidence="4" key="1">
    <citation type="journal article" date="2021" name="Taxon">
        <title>Node ages, relationships, and phylogenomic incongruence in an ancient gymnosperm lineage -Phylogeny of Ephedra revisited.</title>
        <authorList>
            <person name="Rydin C."/>
            <person name="Blokzijl R."/>
            <person name="Thureborn O."/>
            <person name="Wikstroem N."/>
        </authorList>
    </citation>
    <scope>NUCLEOTIDE SEQUENCE</scope>
</reference>
<dbReference type="CDD" id="cd06928">
    <property type="entry name" value="RNAP_alpha_NTD"/>
    <property type="match status" value="1"/>
</dbReference>
<dbReference type="SUPFAM" id="SSF56553">
    <property type="entry name" value="Insert subdomain of RNA polymerase alpha subunit"/>
    <property type="match status" value="1"/>
</dbReference>
<dbReference type="Pfam" id="PF01193">
    <property type="entry name" value="RNA_pol_L"/>
    <property type="match status" value="1"/>
</dbReference>
<keyword evidence="2" id="KW-0804">Transcription</keyword>
<protein>
    <submittedName>
        <fullName evidence="4">RNA polymerase alpha subunit</fullName>
    </submittedName>
</protein>
<keyword evidence="4" id="KW-0150">Chloroplast</keyword>
<accession>A0A8F4TE07</accession>
<dbReference type="GO" id="GO:0046983">
    <property type="term" value="F:protein dimerization activity"/>
    <property type="evidence" value="ECO:0007669"/>
    <property type="project" value="InterPro"/>
</dbReference>
<proteinExistence type="predicted"/>
<dbReference type="RefSeq" id="YP_010452005.1">
    <property type="nucleotide sequence ID" value="NC_065602.1"/>
</dbReference>
<dbReference type="InterPro" id="IPR011262">
    <property type="entry name" value="DNA-dir_RNA_pol_insert"/>
</dbReference>
<sequence length="266" mass="30401">MIWNELKTAESSPRWKCLESRTDSKRSHYGRFSISPLLKGQANTLAIAIRKTLLQEVKGTYITYARFQKNILHEYSSIIGIKESVHDILMNLKQIVLRSELYGIHEASICTVGPKNVTAQDIILPSSIQIIDDTQHIASLTKRIPFNVTLKIEKKKRYTIENMKQPKDIFFPIDGVSLPVQNVNFSIHSYKSSDNIQEMLIFEIWTNGGLTPRETIYEACWSLLDLIIPLLCVEQNIKNSQKKPNPLSLVTKDRNKKKIGGEGYVK</sequence>
<dbReference type="GO" id="GO:0006351">
    <property type="term" value="P:DNA-templated transcription"/>
    <property type="evidence" value="ECO:0007669"/>
    <property type="project" value="InterPro"/>
</dbReference>
<organism evidence="4">
    <name type="scientific">Ephedra americana</name>
    <dbReference type="NCBI Taxonomy" id="173275"/>
    <lineage>
        <taxon>Eukaryota</taxon>
        <taxon>Viridiplantae</taxon>
        <taxon>Streptophyta</taxon>
        <taxon>Embryophyta</taxon>
        <taxon>Tracheophyta</taxon>
        <taxon>Spermatophyta</taxon>
        <taxon>Gnetopsida</taxon>
        <taxon>Gnetidae</taxon>
        <taxon>Ephedrales</taxon>
        <taxon>Ephedraceae</taxon>
        <taxon>Ephedra</taxon>
    </lineage>
</organism>
<gene>
    <name evidence="4" type="primary">rpoA</name>
</gene>
<dbReference type="InterPro" id="IPR011263">
    <property type="entry name" value="DNA-dir_RNA_pol_RpoA/D/Rpb3"/>
</dbReference>
<name>A0A8F4TE07_9SPER</name>
<dbReference type="InterPro" id="IPR036603">
    <property type="entry name" value="RBP11-like"/>
</dbReference>